<organism evidence="4 5">
    <name type="scientific">Reinekea thalattae</name>
    <dbReference type="NCBI Taxonomy" id="2593301"/>
    <lineage>
        <taxon>Bacteria</taxon>
        <taxon>Pseudomonadati</taxon>
        <taxon>Pseudomonadota</taxon>
        <taxon>Gammaproteobacteria</taxon>
        <taxon>Oceanospirillales</taxon>
        <taxon>Saccharospirillaceae</taxon>
        <taxon>Reinekea</taxon>
    </lineage>
</organism>
<dbReference type="InterPro" id="IPR036291">
    <property type="entry name" value="NAD(P)-bd_dom_sf"/>
</dbReference>
<dbReference type="GO" id="GO:0016491">
    <property type="term" value="F:oxidoreductase activity"/>
    <property type="evidence" value="ECO:0007669"/>
    <property type="project" value="UniProtKB-KW"/>
</dbReference>
<keyword evidence="2" id="KW-0520">NAD</keyword>
<evidence type="ECO:0000256" key="1">
    <source>
        <dbReference type="ARBA" id="ARBA00023002"/>
    </source>
</evidence>
<keyword evidence="5" id="KW-1185">Reference proteome</keyword>
<dbReference type="Proteomes" id="UP000321764">
    <property type="component" value="Unassembled WGS sequence"/>
</dbReference>
<keyword evidence="4" id="KW-0670">Pyruvate</keyword>
<dbReference type="Pfam" id="PF02826">
    <property type="entry name" value="2-Hacid_dh_C"/>
    <property type="match status" value="1"/>
</dbReference>
<dbReference type="GO" id="GO:0051287">
    <property type="term" value="F:NAD binding"/>
    <property type="evidence" value="ECO:0007669"/>
    <property type="project" value="InterPro"/>
</dbReference>
<dbReference type="InterPro" id="IPR006140">
    <property type="entry name" value="D-isomer_DH_NAD-bd"/>
</dbReference>
<dbReference type="PANTHER" id="PTHR43333">
    <property type="entry name" value="2-HACID_DH_C DOMAIN-CONTAINING PROTEIN"/>
    <property type="match status" value="1"/>
</dbReference>
<evidence type="ECO:0000259" key="3">
    <source>
        <dbReference type="Pfam" id="PF02826"/>
    </source>
</evidence>
<comment type="caution">
    <text evidence="4">The sequence shown here is derived from an EMBL/GenBank/DDBJ whole genome shotgun (WGS) entry which is preliminary data.</text>
</comment>
<dbReference type="AlphaFoldDB" id="A0A5C8ZAW0"/>
<accession>A0A5C8ZAW0</accession>
<protein>
    <submittedName>
        <fullName evidence="4">Glyoxylate/hydroxypyruvate reductase A</fullName>
    </submittedName>
</protein>
<dbReference type="Gene3D" id="3.40.50.720">
    <property type="entry name" value="NAD(P)-binding Rossmann-like Domain"/>
    <property type="match status" value="2"/>
</dbReference>
<feature type="domain" description="D-isomer specific 2-hydroxyacid dehydrogenase NAD-binding" evidence="3">
    <location>
        <begin position="114"/>
        <end position="285"/>
    </location>
</feature>
<keyword evidence="1" id="KW-0560">Oxidoreductase</keyword>
<dbReference type="EMBL" id="VKAD01000001">
    <property type="protein sequence ID" value="TXR54321.1"/>
    <property type="molecule type" value="Genomic_DNA"/>
</dbReference>
<proteinExistence type="predicted"/>
<evidence type="ECO:0000313" key="4">
    <source>
        <dbReference type="EMBL" id="TXR54321.1"/>
    </source>
</evidence>
<dbReference type="RefSeq" id="WP_147713719.1">
    <property type="nucleotide sequence ID" value="NZ_VKAD01000001.1"/>
</dbReference>
<evidence type="ECO:0000313" key="5">
    <source>
        <dbReference type="Proteomes" id="UP000321764"/>
    </source>
</evidence>
<gene>
    <name evidence="4" type="ORF">FME95_07235</name>
</gene>
<dbReference type="PANTHER" id="PTHR43333:SF1">
    <property type="entry name" value="D-ISOMER SPECIFIC 2-HYDROXYACID DEHYDROGENASE NAD-BINDING DOMAIN-CONTAINING PROTEIN"/>
    <property type="match status" value="1"/>
</dbReference>
<evidence type="ECO:0000256" key="2">
    <source>
        <dbReference type="ARBA" id="ARBA00023027"/>
    </source>
</evidence>
<reference evidence="4 5" key="1">
    <citation type="submission" date="2019-07" db="EMBL/GenBank/DDBJ databases">
        <title>Reinekea sp. strain SSH23 genome sequencing and assembly.</title>
        <authorList>
            <person name="Kim I."/>
        </authorList>
    </citation>
    <scope>NUCLEOTIDE SEQUENCE [LARGE SCALE GENOMIC DNA]</scope>
    <source>
        <strain evidence="4 5">SSH23</strain>
    </source>
</reference>
<name>A0A5C8ZAW0_9GAMM</name>
<dbReference type="OrthoDB" id="9787219at2"/>
<dbReference type="SUPFAM" id="SSF51735">
    <property type="entry name" value="NAD(P)-binding Rossmann-fold domains"/>
    <property type="match status" value="1"/>
</dbReference>
<dbReference type="CDD" id="cd12164">
    <property type="entry name" value="GDH_like_2"/>
    <property type="match status" value="1"/>
</dbReference>
<sequence length="320" mass="35740">MSSIVFIHSLSADEQQQWLLRFKQLLPAEQIFIAEELSDQQAAEMEIAIVANPSVDQLKRFPKLVWLQSLWAGVESVLSTFESMDVQAKASLPKLSRLIDPQLAETMSEAVLAWTLYLHRQMPAYRVQQEKKQWQQLHCPPAQQVTVSVLGAGELGASAMTRLAANGFNVYGWSRTEKDIPGVRCYSGAQGLSLMLGQTNILICLLPLTKATEKLVNKSLLSQLPKGARFINFARGGVADYDQLIELLDEGHLDHAVLDVFEQEPLQPESVIWQHEKITVLPHISAATNIETASQIVAKNILNYRKDGTLPELVDIQRGY</sequence>